<dbReference type="GO" id="GO:1990904">
    <property type="term" value="C:ribonucleoprotein complex"/>
    <property type="evidence" value="ECO:0007669"/>
    <property type="project" value="UniProtKB-KW"/>
</dbReference>
<accession>A0A5A7U191</accession>
<name>A0A5A7U191_CUCMM</name>
<evidence type="ECO:0000313" key="2">
    <source>
        <dbReference type="EMBL" id="KAA0047405.1"/>
    </source>
</evidence>
<protein>
    <submittedName>
        <fullName evidence="2">U4/U6 small nuclear ribonucleoprotein Prp3</fullName>
    </submittedName>
</protein>
<keyword evidence="2" id="KW-0687">Ribonucleoprotein</keyword>
<dbReference type="STRING" id="1194695.A0A5A7U191"/>
<feature type="region of interest" description="Disordered" evidence="1">
    <location>
        <begin position="97"/>
        <end position="125"/>
    </location>
</feature>
<reference evidence="2 3" key="1">
    <citation type="submission" date="2019-08" db="EMBL/GenBank/DDBJ databases">
        <title>Draft genome sequences of two oriental melons (Cucumis melo L. var makuwa).</title>
        <authorList>
            <person name="Kwon S.-Y."/>
        </authorList>
    </citation>
    <scope>NUCLEOTIDE SEQUENCE [LARGE SCALE GENOMIC DNA]</scope>
    <source>
        <strain evidence="3">cv. SW 3</strain>
        <tissue evidence="2">Leaf</tissue>
    </source>
</reference>
<dbReference type="OrthoDB" id="10264544at2759"/>
<evidence type="ECO:0000256" key="1">
    <source>
        <dbReference type="SAM" id="MobiDB-lite"/>
    </source>
</evidence>
<comment type="caution">
    <text evidence="2">The sequence shown here is derived from an EMBL/GenBank/DDBJ whole genome shotgun (WGS) entry which is preliminary data.</text>
</comment>
<organism evidence="2 3">
    <name type="scientific">Cucumis melo var. makuwa</name>
    <name type="common">Oriental melon</name>
    <dbReference type="NCBI Taxonomy" id="1194695"/>
    <lineage>
        <taxon>Eukaryota</taxon>
        <taxon>Viridiplantae</taxon>
        <taxon>Streptophyta</taxon>
        <taxon>Embryophyta</taxon>
        <taxon>Tracheophyta</taxon>
        <taxon>Spermatophyta</taxon>
        <taxon>Magnoliopsida</taxon>
        <taxon>eudicotyledons</taxon>
        <taxon>Gunneridae</taxon>
        <taxon>Pentapetalae</taxon>
        <taxon>rosids</taxon>
        <taxon>fabids</taxon>
        <taxon>Cucurbitales</taxon>
        <taxon>Cucurbitaceae</taxon>
        <taxon>Benincaseae</taxon>
        <taxon>Cucumis</taxon>
    </lineage>
</organism>
<sequence length="206" mass="21826">MLLVLNSPIHTTESQVKVPDVDSYEGADLLGLFICLEVSPSTFKPLSPTRRLGINLKSTIKGSMVEPTDIPSASVPQNLLHPSHSLPIKVSSISTTNENKGVSITRSHEVHGKSSTDGTSSTAGKSGNLSLDALAKAKKALQNQKELAEKLKKIPLLKMHVQTLSPVLTLAIASNSAIVLSAETGLEEGEGSMISIFKVSLLSFAF</sequence>
<dbReference type="AlphaFoldDB" id="A0A5A7U191"/>
<dbReference type="EMBL" id="SSTE01013251">
    <property type="protein sequence ID" value="KAA0047405.1"/>
    <property type="molecule type" value="Genomic_DNA"/>
</dbReference>
<dbReference type="Proteomes" id="UP000321393">
    <property type="component" value="Unassembled WGS sequence"/>
</dbReference>
<proteinExistence type="predicted"/>
<evidence type="ECO:0000313" key="3">
    <source>
        <dbReference type="Proteomes" id="UP000321393"/>
    </source>
</evidence>
<feature type="compositionally biased region" description="Polar residues" evidence="1">
    <location>
        <begin position="115"/>
        <end position="125"/>
    </location>
</feature>
<gene>
    <name evidence="2" type="ORF">E6C27_scaffold754G00620</name>
</gene>